<accession>A0ABV8CWM9</accession>
<evidence type="ECO:0000256" key="1">
    <source>
        <dbReference type="SAM" id="Phobius"/>
    </source>
</evidence>
<evidence type="ECO:0000313" key="2">
    <source>
        <dbReference type="EMBL" id="MFC3928402.1"/>
    </source>
</evidence>
<protein>
    <submittedName>
        <fullName evidence="2">Uncharacterized protein</fullName>
    </submittedName>
</protein>
<dbReference type="RefSeq" id="WP_380426909.1">
    <property type="nucleotide sequence ID" value="NZ_JBHRZV010000049.1"/>
</dbReference>
<keyword evidence="1" id="KW-0812">Transmembrane</keyword>
<keyword evidence="1" id="KW-1133">Transmembrane helix</keyword>
<feature type="transmembrane region" description="Helical" evidence="1">
    <location>
        <begin position="47"/>
        <end position="75"/>
    </location>
</feature>
<reference evidence="3" key="1">
    <citation type="journal article" date="2019" name="Int. J. Syst. Evol. Microbiol.">
        <title>The Global Catalogue of Microorganisms (GCM) 10K type strain sequencing project: providing services to taxonomists for standard genome sequencing and annotation.</title>
        <authorList>
            <consortium name="The Broad Institute Genomics Platform"/>
            <consortium name="The Broad Institute Genome Sequencing Center for Infectious Disease"/>
            <person name="Wu L."/>
            <person name="Ma J."/>
        </authorList>
    </citation>
    <scope>NUCLEOTIDE SEQUENCE [LARGE SCALE GENOMIC DNA]</scope>
    <source>
        <strain evidence="3">CCUG 67170</strain>
    </source>
</reference>
<name>A0ABV8CWM9_9STRE</name>
<dbReference type="Proteomes" id="UP001595807">
    <property type="component" value="Unassembled WGS sequence"/>
</dbReference>
<proteinExistence type="predicted"/>
<evidence type="ECO:0000313" key="3">
    <source>
        <dbReference type="Proteomes" id="UP001595807"/>
    </source>
</evidence>
<feature type="transmembrane region" description="Helical" evidence="1">
    <location>
        <begin position="96"/>
        <end position="115"/>
    </location>
</feature>
<feature type="transmembrane region" description="Helical" evidence="1">
    <location>
        <begin position="20"/>
        <end position="41"/>
    </location>
</feature>
<gene>
    <name evidence="2" type="ORF">ACFORF_07460</name>
</gene>
<organism evidence="2 3">
    <name type="scientific">Streptococcus caprae</name>
    <dbReference type="NCBI Taxonomy" id="1640501"/>
    <lineage>
        <taxon>Bacteria</taxon>
        <taxon>Bacillati</taxon>
        <taxon>Bacillota</taxon>
        <taxon>Bacilli</taxon>
        <taxon>Lactobacillales</taxon>
        <taxon>Streptococcaceae</taxon>
        <taxon>Streptococcus</taxon>
    </lineage>
</organism>
<dbReference type="EMBL" id="JBHRZV010000049">
    <property type="protein sequence ID" value="MFC3928402.1"/>
    <property type="molecule type" value="Genomic_DNA"/>
</dbReference>
<comment type="caution">
    <text evidence="2">The sequence shown here is derived from an EMBL/GenBank/DDBJ whole genome shotgun (WGS) entry which is preliminary data.</text>
</comment>
<sequence>MEEKKINLEGYLQARNERKVAIISSIIFFIIYAIAAFVLAFKMARYFTFLSVGNITIVAITVLVLLPPITLVHQVEKQCPEWKQESSKKVSLSQNFITKTLLIFLGFGLVLAFLFTQALSAVHEPAKTSIYHIPNDTTTTISELPSLKKE</sequence>
<keyword evidence="1" id="KW-0472">Membrane</keyword>
<keyword evidence="3" id="KW-1185">Reference proteome</keyword>